<dbReference type="Proteomes" id="UP000027395">
    <property type="component" value="Chromosome"/>
</dbReference>
<evidence type="ECO:0000313" key="2">
    <source>
        <dbReference type="Proteomes" id="UP000027395"/>
    </source>
</evidence>
<sequence>MNLSPDLLINNQDYPHAQKISIYPQSLVNFNPPNGILGKPNFRLFPNSMLSSEAFVAVIPNGRGWGDALTSAVMTLEGQYY</sequence>
<dbReference type="STRING" id="388467.A19Y_3126"/>
<dbReference type="EMBL" id="CM002803">
    <property type="protein sequence ID" value="KEI67952.1"/>
    <property type="molecule type" value="Genomic_DNA"/>
</dbReference>
<gene>
    <name evidence="1" type="ORF">A19Y_3126</name>
</gene>
<reference evidence="1 2" key="1">
    <citation type="journal article" date="2014" name="Appl. Environ. Microbiol.">
        <title>Elucidation of insertion elements encoded on plasmids and in vitro construction of shuttle vectors from the toxic cyanobacterium Planktothrix.</title>
        <authorList>
            <person name="Christiansen G."/>
            <person name="Goesmann A."/>
            <person name="Kurmayer R."/>
        </authorList>
    </citation>
    <scope>NUCLEOTIDE SEQUENCE [LARGE SCALE GENOMIC DNA]</scope>
    <source>
        <strain evidence="1 2">NIVA-CYA 126/8</strain>
    </source>
</reference>
<protein>
    <submittedName>
        <fullName evidence="1">Uncharacterized protein</fullName>
    </submittedName>
</protein>
<dbReference type="HOGENOM" id="CLU_2570852_0_0_3"/>
<accession>A0A073CJ68</accession>
<name>A0A073CJ68_PLAA1</name>
<proteinExistence type="predicted"/>
<organism evidence="1 2">
    <name type="scientific">Planktothrix agardhii (strain NIVA-CYA 126/8)</name>
    <dbReference type="NCBI Taxonomy" id="388467"/>
    <lineage>
        <taxon>Bacteria</taxon>
        <taxon>Bacillati</taxon>
        <taxon>Cyanobacteriota</taxon>
        <taxon>Cyanophyceae</taxon>
        <taxon>Oscillatoriophycideae</taxon>
        <taxon>Oscillatoriales</taxon>
        <taxon>Microcoleaceae</taxon>
        <taxon>Planktothrix</taxon>
    </lineage>
</organism>
<dbReference type="AlphaFoldDB" id="A0A073CJ68"/>
<keyword evidence="2" id="KW-1185">Reference proteome</keyword>
<evidence type="ECO:0000313" key="1">
    <source>
        <dbReference type="EMBL" id="KEI67952.1"/>
    </source>
</evidence>